<evidence type="ECO:0000313" key="2">
    <source>
        <dbReference type="Proteomes" id="UP000012092"/>
    </source>
</evidence>
<dbReference type="AlphaFoldDB" id="M6R3Q6"/>
<name>M6R3Q6_LEPIR</name>
<evidence type="ECO:0000313" key="1">
    <source>
        <dbReference type="EMBL" id="EMO02752.1"/>
    </source>
</evidence>
<gene>
    <name evidence="1" type="ORF">LEP1GSC116_3748</name>
</gene>
<dbReference type="Proteomes" id="UP000012092">
    <property type="component" value="Unassembled WGS sequence"/>
</dbReference>
<organism evidence="1 2">
    <name type="scientific">Leptospira interrogans serovar Icterohaemorrhagiae str. Verdun HP</name>
    <dbReference type="NCBI Taxonomy" id="1049910"/>
    <lineage>
        <taxon>Bacteria</taxon>
        <taxon>Pseudomonadati</taxon>
        <taxon>Spirochaetota</taxon>
        <taxon>Spirochaetia</taxon>
        <taxon>Leptospirales</taxon>
        <taxon>Leptospiraceae</taxon>
        <taxon>Leptospira</taxon>
    </lineage>
</organism>
<protein>
    <recommendedName>
        <fullName evidence="3">Stage II sporulation protein E domain protein</fullName>
    </recommendedName>
</protein>
<dbReference type="EMBL" id="AHNZ02000983">
    <property type="protein sequence ID" value="EMO02752.1"/>
    <property type="molecule type" value="Genomic_DNA"/>
</dbReference>
<evidence type="ECO:0008006" key="3">
    <source>
        <dbReference type="Google" id="ProtNLM"/>
    </source>
</evidence>
<accession>M6R3Q6</accession>
<proteinExistence type="predicted"/>
<sequence length="44" mass="4978">MDSIHSSSLLNPEEQISKMQKDLNLFLQGAPIQDDFTLIAIEVF</sequence>
<comment type="caution">
    <text evidence="1">The sequence shown here is derived from an EMBL/GenBank/DDBJ whole genome shotgun (WGS) entry which is preliminary data.</text>
</comment>
<reference evidence="1 2" key="1">
    <citation type="submission" date="2013-01" db="EMBL/GenBank/DDBJ databases">
        <authorList>
            <person name="Harkins D.M."/>
            <person name="Durkin A.S."/>
            <person name="Brinkac L.M."/>
            <person name="Haft D.H."/>
            <person name="Selengut J.D."/>
            <person name="Sanka R."/>
            <person name="DePew J."/>
            <person name="Purushe J."/>
            <person name="Picardeau M."/>
            <person name="Werts C."/>
            <person name="Goarant C."/>
            <person name="Vinetz J.M."/>
            <person name="Sutton G.G."/>
            <person name="Nierman W.C."/>
            <person name="Fouts D.E."/>
        </authorList>
    </citation>
    <scope>NUCLEOTIDE SEQUENCE [LARGE SCALE GENOMIC DNA]</scope>
    <source>
        <strain evidence="1 2">Verdun HP</strain>
    </source>
</reference>